<keyword evidence="2" id="KW-1185">Reference proteome</keyword>
<dbReference type="Pfam" id="PF11927">
    <property type="entry name" value="HODM_asu-like"/>
    <property type="match status" value="2"/>
</dbReference>
<dbReference type="RefSeq" id="WP_378488275.1">
    <property type="nucleotide sequence ID" value="NZ_JBHUFB010000022.1"/>
</dbReference>
<name>A0ABW4PBC6_9NOCA</name>
<dbReference type="InterPro" id="IPR021848">
    <property type="entry name" value="HODM_asu-like"/>
</dbReference>
<protein>
    <submittedName>
        <fullName evidence="1">Heme-dependent oxidative N-demethylase subunit alpha family protein</fullName>
    </submittedName>
</protein>
<gene>
    <name evidence="1" type="ORF">ACFSJG_26725</name>
</gene>
<proteinExistence type="predicted"/>
<evidence type="ECO:0000313" key="2">
    <source>
        <dbReference type="Proteomes" id="UP001597286"/>
    </source>
</evidence>
<dbReference type="Proteomes" id="UP001597286">
    <property type="component" value="Unassembled WGS sequence"/>
</dbReference>
<sequence length="287" mass="31082">MTLPVHISDLARLPWPFPDPEDAFTPVSGEDGAVGDLGSDYVEVMASRAAAFAADPGLLRLSSDTAPACWDAMLYLMGRLAADYPDSMELHRDGTEYRWVNRLLGIDQDFLQGNSGTLPEHPLTFIGRQVPEDILLLTERDGALRLDAVPAAAGKPELAATEWFLRPLTVDQVYRQMNWTFAQSDSGADAMVDAEWGRIRMRIEVEHLTRLPVTGALMVTTRSYTASLADIATVAEWAEQLADAVECLPAEVAASRGVDVVGAPVVAWLRAWAAATEETVAQGDSAA</sequence>
<comment type="caution">
    <text evidence="1">The sequence shown here is derived from an EMBL/GenBank/DDBJ whole genome shotgun (WGS) entry which is preliminary data.</text>
</comment>
<organism evidence="1 2">
    <name type="scientific">Rhodococcus gannanensis</name>
    <dbReference type="NCBI Taxonomy" id="1960308"/>
    <lineage>
        <taxon>Bacteria</taxon>
        <taxon>Bacillati</taxon>
        <taxon>Actinomycetota</taxon>
        <taxon>Actinomycetes</taxon>
        <taxon>Mycobacteriales</taxon>
        <taxon>Nocardiaceae</taxon>
        <taxon>Rhodococcus</taxon>
    </lineage>
</organism>
<evidence type="ECO:0000313" key="1">
    <source>
        <dbReference type="EMBL" id="MFD1815827.1"/>
    </source>
</evidence>
<accession>A0ABW4PBC6</accession>
<reference evidence="2" key="1">
    <citation type="journal article" date="2019" name="Int. J. Syst. Evol. Microbiol.">
        <title>The Global Catalogue of Microorganisms (GCM) 10K type strain sequencing project: providing services to taxonomists for standard genome sequencing and annotation.</title>
        <authorList>
            <consortium name="The Broad Institute Genomics Platform"/>
            <consortium name="The Broad Institute Genome Sequencing Center for Infectious Disease"/>
            <person name="Wu L."/>
            <person name="Ma J."/>
        </authorList>
    </citation>
    <scope>NUCLEOTIDE SEQUENCE [LARGE SCALE GENOMIC DNA]</scope>
    <source>
        <strain evidence="2">DT72</strain>
    </source>
</reference>
<dbReference type="EMBL" id="JBHUFB010000022">
    <property type="protein sequence ID" value="MFD1815827.1"/>
    <property type="molecule type" value="Genomic_DNA"/>
</dbReference>